<dbReference type="AlphaFoldDB" id="A0A8S9Y0X8"/>
<reference evidence="1" key="1">
    <citation type="journal article" date="2021" name="Mol. Ecol. Resour.">
        <title>Apolygus lucorum genome provides insights into omnivorousness and mesophyll feeding.</title>
        <authorList>
            <person name="Liu Y."/>
            <person name="Liu H."/>
            <person name="Wang H."/>
            <person name="Huang T."/>
            <person name="Liu B."/>
            <person name="Yang B."/>
            <person name="Yin L."/>
            <person name="Li B."/>
            <person name="Zhang Y."/>
            <person name="Zhang S."/>
            <person name="Jiang F."/>
            <person name="Zhang X."/>
            <person name="Ren Y."/>
            <person name="Wang B."/>
            <person name="Wang S."/>
            <person name="Lu Y."/>
            <person name="Wu K."/>
            <person name="Fan W."/>
            <person name="Wang G."/>
        </authorList>
    </citation>
    <scope>NUCLEOTIDE SEQUENCE</scope>
    <source>
        <strain evidence="1">12Hb</strain>
    </source>
</reference>
<sequence length="140" mass="16418">MATHVVLLRELRENYPDDSKHYFRMDSECFYDLLTAMRLVLTKQDKNAAERLCYSSILEAGLFKDLMSTGETIQKQAEYLLEDISVIKNADAKKKLNELRRLVENFRSRIDRSGHPPEALEKIFENTEKTLEKVDANIFW</sequence>
<evidence type="ECO:0000313" key="1">
    <source>
        <dbReference type="EMBL" id="KAF6214188.1"/>
    </source>
</evidence>
<gene>
    <name evidence="1" type="ORF">GE061_008927</name>
</gene>
<protein>
    <submittedName>
        <fullName evidence="1">Uncharacterized protein</fullName>
    </submittedName>
</protein>
<proteinExistence type="predicted"/>
<organism evidence="1 2">
    <name type="scientific">Apolygus lucorum</name>
    <name type="common">Small green plant bug</name>
    <name type="synonym">Lygocoris lucorum</name>
    <dbReference type="NCBI Taxonomy" id="248454"/>
    <lineage>
        <taxon>Eukaryota</taxon>
        <taxon>Metazoa</taxon>
        <taxon>Ecdysozoa</taxon>
        <taxon>Arthropoda</taxon>
        <taxon>Hexapoda</taxon>
        <taxon>Insecta</taxon>
        <taxon>Pterygota</taxon>
        <taxon>Neoptera</taxon>
        <taxon>Paraneoptera</taxon>
        <taxon>Hemiptera</taxon>
        <taxon>Heteroptera</taxon>
        <taxon>Panheteroptera</taxon>
        <taxon>Cimicomorpha</taxon>
        <taxon>Miridae</taxon>
        <taxon>Mirini</taxon>
        <taxon>Apolygus</taxon>
    </lineage>
</organism>
<evidence type="ECO:0000313" key="2">
    <source>
        <dbReference type="Proteomes" id="UP000466442"/>
    </source>
</evidence>
<keyword evidence="2" id="KW-1185">Reference proteome</keyword>
<name>A0A8S9Y0X8_APOLU</name>
<dbReference type="EMBL" id="WIXP02000002">
    <property type="protein sequence ID" value="KAF6214188.1"/>
    <property type="molecule type" value="Genomic_DNA"/>
</dbReference>
<accession>A0A8S9Y0X8</accession>
<comment type="caution">
    <text evidence="1">The sequence shown here is derived from an EMBL/GenBank/DDBJ whole genome shotgun (WGS) entry which is preliminary data.</text>
</comment>
<dbReference type="Proteomes" id="UP000466442">
    <property type="component" value="Unassembled WGS sequence"/>
</dbReference>